<keyword evidence="10" id="KW-1185">Reference proteome</keyword>
<accession>A0A9Q9AYS7</accession>
<evidence type="ECO:0000256" key="4">
    <source>
        <dbReference type="ARBA" id="ARBA00023136"/>
    </source>
</evidence>
<comment type="subcellular location">
    <subcellularLocation>
        <location evidence="1">Membrane</location>
        <topology evidence="1">Multi-pass membrane protein</topology>
    </subcellularLocation>
</comment>
<dbReference type="AlphaFoldDB" id="A0A9Q9AYS7"/>
<evidence type="ECO:0000256" key="5">
    <source>
        <dbReference type="ARBA" id="ARBA00038359"/>
    </source>
</evidence>
<dbReference type="InterPro" id="IPR052337">
    <property type="entry name" value="SAT4-like"/>
</dbReference>
<evidence type="ECO:0000256" key="2">
    <source>
        <dbReference type="ARBA" id="ARBA00022692"/>
    </source>
</evidence>
<evidence type="ECO:0000259" key="8">
    <source>
        <dbReference type="Pfam" id="PF20684"/>
    </source>
</evidence>
<dbReference type="PANTHER" id="PTHR33048">
    <property type="entry name" value="PTH11-LIKE INTEGRAL MEMBRANE PROTEIN (AFU_ORTHOLOGUE AFUA_5G11245)"/>
    <property type="match status" value="1"/>
</dbReference>
<feature type="transmembrane region" description="Helical" evidence="7">
    <location>
        <begin position="136"/>
        <end position="163"/>
    </location>
</feature>
<keyword evidence="4 7" id="KW-0472">Membrane</keyword>
<dbReference type="Proteomes" id="UP001056384">
    <property type="component" value="Chromosome 11"/>
</dbReference>
<evidence type="ECO:0000256" key="6">
    <source>
        <dbReference type="SAM" id="MobiDB-lite"/>
    </source>
</evidence>
<feature type="region of interest" description="Disordered" evidence="6">
    <location>
        <begin position="372"/>
        <end position="394"/>
    </location>
</feature>
<dbReference type="Pfam" id="PF20684">
    <property type="entry name" value="Fung_rhodopsin"/>
    <property type="match status" value="1"/>
</dbReference>
<keyword evidence="2 7" id="KW-0812">Transmembrane</keyword>
<reference evidence="9" key="1">
    <citation type="submission" date="2022-06" db="EMBL/GenBank/DDBJ databases">
        <title>Complete genome sequences of two strains of the flax pathogen Septoria linicola.</title>
        <authorList>
            <person name="Lapalu N."/>
            <person name="Simon A."/>
            <person name="Demenou B."/>
            <person name="Paumier D."/>
            <person name="Guillot M.-P."/>
            <person name="Gout L."/>
            <person name="Valade R."/>
        </authorList>
    </citation>
    <scope>NUCLEOTIDE SEQUENCE</scope>
    <source>
        <strain evidence="9">SE15195</strain>
    </source>
</reference>
<dbReference type="GO" id="GO:0016020">
    <property type="term" value="C:membrane"/>
    <property type="evidence" value="ECO:0007669"/>
    <property type="project" value="UniProtKB-SubCell"/>
</dbReference>
<organism evidence="9 10">
    <name type="scientific">Septoria linicola</name>
    <dbReference type="NCBI Taxonomy" id="215465"/>
    <lineage>
        <taxon>Eukaryota</taxon>
        <taxon>Fungi</taxon>
        <taxon>Dikarya</taxon>
        <taxon>Ascomycota</taxon>
        <taxon>Pezizomycotina</taxon>
        <taxon>Dothideomycetes</taxon>
        <taxon>Dothideomycetidae</taxon>
        <taxon>Mycosphaerellales</taxon>
        <taxon>Mycosphaerellaceae</taxon>
        <taxon>Septoria</taxon>
    </lineage>
</organism>
<evidence type="ECO:0000256" key="7">
    <source>
        <dbReference type="SAM" id="Phobius"/>
    </source>
</evidence>
<dbReference type="PANTHER" id="PTHR33048:SF152">
    <property type="entry name" value="INTEGRAL MEMBRANE PROTEIN"/>
    <property type="match status" value="1"/>
</dbReference>
<gene>
    <name evidence="9" type="ORF">Slin15195_G118110</name>
</gene>
<feature type="transmembrane region" description="Helical" evidence="7">
    <location>
        <begin position="218"/>
        <end position="238"/>
    </location>
</feature>
<feature type="transmembrane region" description="Helical" evidence="7">
    <location>
        <begin position="183"/>
        <end position="206"/>
    </location>
</feature>
<evidence type="ECO:0000256" key="1">
    <source>
        <dbReference type="ARBA" id="ARBA00004141"/>
    </source>
</evidence>
<dbReference type="EMBL" id="CP099428">
    <property type="protein sequence ID" value="USW58492.1"/>
    <property type="molecule type" value="Genomic_DNA"/>
</dbReference>
<comment type="similarity">
    <text evidence="5">Belongs to the SAT4 family.</text>
</comment>
<feature type="transmembrane region" description="Helical" evidence="7">
    <location>
        <begin position="18"/>
        <end position="38"/>
    </location>
</feature>
<proteinExistence type="inferred from homology"/>
<sequence>MACTSTQFYDDGMYTPEIWTWFGVGTLITLLRLIIRIREVGLRKYQGDDYLAVAVWLCFAGKSVALTMVFKYGSNMDYSTAEAAARLSTCQLDKVILGSKMELIAWYTYSSIIWGLKGMVLFMFARFRLALDRLWLFRVLVISTSITYAAMLLTISLGCLPFHRNWQVDPPPPSKCSMRMHDVYVSTVLNVVTDLLILAIPLPTLCAMRVKLGKKIGLSLLLCSGIFVMSAAVIRLGFTLTGSTSSNLNKWCQRETTVGIITVNVPVLWSQIRPLFAKKTIVGLPAQRVQQPPRKTRNMRRQALAPHRLGILTSSSDATKDLESRSVVARTVKSDTTVAVDEALKSSGVTSEEATDHGQDCSLVLSEAETLTGSYELSERDSQRQASDDELKSN</sequence>
<feature type="transmembrane region" description="Helical" evidence="7">
    <location>
        <begin position="104"/>
        <end position="124"/>
    </location>
</feature>
<feature type="compositionally biased region" description="Basic and acidic residues" evidence="6">
    <location>
        <begin position="377"/>
        <end position="394"/>
    </location>
</feature>
<evidence type="ECO:0000256" key="3">
    <source>
        <dbReference type="ARBA" id="ARBA00022989"/>
    </source>
</evidence>
<dbReference type="InterPro" id="IPR049326">
    <property type="entry name" value="Rhodopsin_dom_fungi"/>
</dbReference>
<evidence type="ECO:0000313" key="10">
    <source>
        <dbReference type="Proteomes" id="UP001056384"/>
    </source>
</evidence>
<dbReference type="OrthoDB" id="4329349at2759"/>
<name>A0A9Q9AYS7_9PEZI</name>
<keyword evidence="3 7" id="KW-1133">Transmembrane helix</keyword>
<feature type="domain" description="Rhodopsin" evidence="8">
    <location>
        <begin position="31"/>
        <end position="272"/>
    </location>
</feature>
<feature type="transmembrane region" description="Helical" evidence="7">
    <location>
        <begin position="50"/>
        <end position="70"/>
    </location>
</feature>
<protein>
    <recommendedName>
        <fullName evidence="8">Rhodopsin domain-containing protein</fullName>
    </recommendedName>
</protein>
<evidence type="ECO:0000313" key="9">
    <source>
        <dbReference type="EMBL" id="USW58492.1"/>
    </source>
</evidence>